<dbReference type="EMBL" id="CAJNOK010007393">
    <property type="protein sequence ID" value="CAF1033064.1"/>
    <property type="molecule type" value="Genomic_DNA"/>
</dbReference>
<keyword evidence="5" id="KW-1185">Reference proteome</keyword>
<dbReference type="EMBL" id="CAJOBA010007405">
    <property type="protein sequence ID" value="CAF3801326.1"/>
    <property type="molecule type" value="Genomic_DNA"/>
</dbReference>
<dbReference type="Proteomes" id="UP000681722">
    <property type="component" value="Unassembled WGS sequence"/>
</dbReference>
<dbReference type="Proteomes" id="UP000677228">
    <property type="component" value="Unassembled WGS sequence"/>
</dbReference>
<evidence type="ECO:0000313" key="3">
    <source>
        <dbReference type="EMBL" id="CAF3710620.1"/>
    </source>
</evidence>
<evidence type="ECO:0000313" key="5">
    <source>
        <dbReference type="Proteomes" id="UP000663829"/>
    </source>
</evidence>
<protein>
    <recommendedName>
        <fullName evidence="6">Transposase</fullName>
    </recommendedName>
</protein>
<name>A0A814BRB7_9BILA</name>
<dbReference type="Proteomes" id="UP000663829">
    <property type="component" value="Unassembled WGS sequence"/>
</dbReference>
<proteinExistence type="predicted"/>
<dbReference type="AlphaFoldDB" id="A0A814BRB7"/>
<evidence type="ECO:0000313" key="1">
    <source>
        <dbReference type="EMBL" id="CAF0932936.1"/>
    </source>
</evidence>
<evidence type="ECO:0008006" key="6">
    <source>
        <dbReference type="Google" id="ProtNLM"/>
    </source>
</evidence>
<dbReference type="EMBL" id="CAJOBC010002009">
    <property type="protein sequence ID" value="CAF3710620.1"/>
    <property type="molecule type" value="Genomic_DNA"/>
</dbReference>
<dbReference type="Proteomes" id="UP000682733">
    <property type="component" value="Unassembled WGS sequence"/>
</dbReference>
<reference evidence="1" key="1">
    <citation type="submission" date="2021-02" db="EMBL/GenBank/DDBJ databases">
        <authorList>
            <person name="Nowell W R."/>
        </authorList>
    </citation>
    <scope>NUCLEOTIDE SEQUENCE</scope>
</reference>
<organism evidence="1 5">
    <name type="scientific">Didymodactylos carnosus</name>
    <dbReference type="NCBI Taxonomy" id="1234261"/>
    <lineage>
        <taxon>Eukaryota</taxon>
        <taxon>Metazoa</taxon>
        <taxon>Spiralia</taxon>
        <taxon>Gnathifera</taxon>
        <taxon>Rotifera</taxon>
        <taxon>Eurotatoria</taxon>
        <taxon>Bdelloidea</taxon>
        <taxon>Philodinida</taxon>
        <taxon>Philodinidae</taxon>
        <taxon>Didymodactylos</taxon>
    </lineage>
</organism>
<accession>A0A814BRB7</accession>
<evidence type="ECO:0000313" key="4">
    <source>
        <dbReference type="EMBL" id="CAF3801326.1"/>
    </source>
</evidence>
<evidence type="ECO:0000313" key="2">
    <source>
        <dbReference type="EMBL" id="CAF1033064.1"/>
    </source>
</evidence>
<sequence>MGKTRGKLIDLNVKETRRRREPKTKLDRSGYYFGDSGNQTTACLFVLHHVYKADTDHFRDLFETDTLEAFILLRRKFQHVESDGWTTARLYWLTQNNLLKVKIKNDQYDIENTLNEIVFRFIQPIQAFPIKSKCYCSACPKSIRESTSVDIPPRKVIGQYLNFIPAFVIDRAALCGESLGPVEPLDYPAQYIVDDRFPVTDAAINVVA</sequence>
<dbReference type="EMBL" id="CAJNOQ010002009">
    <property type="protein sequence ID" value="CAF0932936.1"/>
    <property type="molecule type" value="Genomic_DNA"/>
</dbReference>
<gene>
    <name evidence="1" type="ORF">GPM918_LOCUS10284</name>
    <name evidence="2" type="ORF">OVA965_LOCUS16091</name>
    <name evidence="3" type="ORF">SRO942_LOCUS10285</name>
    <name evidence="4" type="ORF">TMI583_LOCUS16100</name>
</gene>
<comment type="caution">
    <text evidence="1">The sequence shown here is derived from an EMBL/GenBank/DDBJ whole genome shotgun (WGS) entry which is preliminary data.</text>
</comment>